<sequence length="47" mass="5290">MDGTPRTPDPRWSADHLADIEQDPVLGKEVLHQQVKGIVVDDKRQVV</sequence>
<evidence type="ECO:0000313" key="1">
    <source>
        <dbReference type="EMBL" id="AEV17822.1"/>
    </source>
</evidence>
<protein>
    <submittedName>
        <fullName evidence="1">Transposase</fullName>
    </submittedName>
</protein>
<accession>A0ABM5ME41</accession>
<evidence type="ECO:0000313" key="2">
    <source>
        <dbReference type="Proteomes" id="UP000005636"/>
    </source>
</evidence>
<proteinExistence type="predicted"/>
<name>A0ABM5ME41_GEOTH</name>
<dbReference type="Proteomes" id="UP000005636">
    <property type="component" value="Chromosome"/>
</dbReference>
<gene>
    <name evidence="1" type="ORF">GTCCBUS3UF5_4990</name>
</gene>
<organism evidence="1 2">
    <name type="scientific">Geobacillus thermoleovorans CCB_US3_UF5</name>
    <dbReference type="NCBI Taxonomy" id="1111068"/>
    <lineage>
        <taxon>Bacteria</taxon>
        <taxon>Bacillati</taxon>
        <taxon>Bacillota</taxon>
        <taxon>Bacilli</taxon>
        <taxon>Bacillales</taxon>
        <taxon>Anoxybacillaceae</taxon>
        <taxon>Geobacillus</taxon>
        <taxon>Geobacillus thermoleovorans group</taxon>
    </lineage>
</organism>
<keyword evidence="2" id="KW-1185">Reference proteome</keyword>
<reference evidence="1 2" key="1">
    <citation type="submission" date="2011-11" db="EMBL/GenBank/DDBJ databases">
        <title>Complete genome sequence of thermophilic Geobacillus thermoleovorans CCB_US3_UF5.</title>
        <authorList>
            <person name="Muhd Sakaff M.K.L."/>
            <person name="Abdul Rahman A.Y."/>
            <person name="Saito J.A."/>
            <person name="Hou S."/>
            <person name="Alam M."/>
        </authorList>
    </citation>
    <scope>NUCLEOTIDE SEQUENCE [LARGE SCALE GENOMIC DNA]</scope>
    <source>
        <strain evidence="1 2">CCB_US3_UF5</strain>
    </source>
</reference>
<dbReference type="EMBL" id="CP003125">
    <property type="protein sequence ID" value="AEV17822.1"/>
    <property type="molecule type" value="Genomic_DNA"/>
</dbReference>